<evidence type="ECO:0000256" key="3">
    <source>
        <dbReference type="ARBA" id="ARBA00022801"/>
    </source>
</evidence>
<dbReference type="PANTHER" id="PTHR13723:SF294">
    <property type="entry name" value="A DISINTEGRIN AND METALLOPROTEINASE WITH THROMBOSPONDIN MOTIFS 7-LIKE PROTEIN"/>
    <property type="match status" value="1"/>
</dbReference>
<feature type="binding site" evidence="8">
    <location>
        <position position="431"/>
    </location>
    <ligand>
        <name>Zn(2+)</name>
        <dbReference type="ChEBI" id="CHEBI:29105"/>
        <note>catalytic</note>
    </ligand>
</feature>
<dbReference type="AlphaFoldDB" id="A0A8S1CYD1"/>
<dbReference type="EMBL" id="CADEPI010000090">
    <property type="protein sequence ID" value="CAB3373818.1"/>
    <property type="molecule type" value="Genomic_DNA"/>
</dbReference>
<evidence type="ECO:0000256" key="8">
    <source>
        <dbReference type="PROSITE-ProRule" id="PRU00276"/>
    </source>
</evidence>
<protein>
    <recommendedName>
        <fullName evidence="10">Peptidase M12B domain-containing protein</fullName>
    </recommendedName>
</protein>
<dbReference type="Pfam" id="PF13574">
    <property type="entry name" value="Reprolysin_2"/>
    <property type="match status" value="1"/>
</dbReference>
<accession>A0A8S1CYD1</accession>
<dbReference type="Gene3D" id="2.20.100.10">
    <property type="entry name" value="Thrombospondin type-1 (TSP1) repeat"/>
    <property type="match status" value="1"/>
</dbReference>
<dbReference type="Proteomes" id="UP000494165">
    <property type="component" value="Unassembled WGS sequence"/>
</dbReference>
<feature type="binding site" evidence="8">
    <location>
        <position position="437"/>
    </location>
    <ligand>
        <name>Zn(2+)</name>
        <dbReference type="ChEBI" id="CHEBI:29105"/>
        <note>catalytic</note>
    </ligand>
</feature>
<dbReference type="InterPro" id="IPR001590">
    <property type="entry name" value="Peptidase_M12B"/>
</dbReference>
<sequence length="815" mass="90667">MGLHTFALVLLLAAQHAFTENLHESMTEDELAFYLGVVSASTAAPEYQVVFMTPPLAVEGADNEGGMGTEELRYEFHAFDMPVSLKLRRNPYLIAPSFKTFKHNGNAQRILSRTPPRCHYLHQSDGTVAAISMCEPREVRGVVLLPNDTLQISPLSHRLRTIIMEREAAVIAEGQGPESVPHLVRRAPLMPSNSLLGDAVPLIYDRQSAIFAEKAEELVGKEQKNFEFLDENDDEQESNIDVDYEKEPVRKRSPRASSDFILELGVFFDAAGYRLFSPFFNNDDKQIRDMLLAYMNAIQALYLHPSLGRTVQLSIVRLDLFASQPSDLPHYGGERGQLLDSFCLWNEKHNPKGDSDPGHWDMGLYVSGLDFFAYEGGQKSGVTMGLATVAGVCTTQYNCVIAELGTVNTFGKPYPSAGFTSVYVLAHEIGHNLGMHHDSSGNPCAKEGYVMSPSRGTQGETHWSSCSASVLRDMGWAKCLNDNPSKISQTNDHTRFKNIPGQFWTAKRQCEFLLRDKDSVTEVQSGSLAEICQNLKCSTPHRSGYYFAGPALEGTSCGRDLWCQGGDCVPVKRVGAQKPLTEFPGGWSAWKEDGKCSSGCIKDSKGSQNKRRACDNPKPVNTDEGCDGPSFSVGLCDDNKMCRKRITVEEYAAKKCKEFSKLLPELDPSTGLQAPHETGRLWMSCSIFCKRKDTGAFYTPRLELNDLGVDPYFPDGTLCNSEGGKKSFCLQHHCLPEDFDFEESGSRVMKENEVLLPQNAGPKPTKSWPETIKDFFTLGKDKKSKLNTLNFGRADLDSLFSEEDWDDKDYREIPH</sequence>
<evidence type="ECO:0000256" key="9">
    <source>
        <dbReference type="SAM" id="SignalP"/>
    </source>
</evidence>
<dbReference type="InterPro" id="IPR041645">
    <property type="entry name" value="ADAMTS_CR_2"/>
</dbReference>
<evidence type="ECO:0000256" key="1">
    <source>
        <dbReference type="ARBA" id="ARBA00022670"/>
    </source>
</evidence>
<feature type="binding site" evidence="8">
    <location>
        <position position="427"/>
    </location>
    <ligand>
        <name>Zn(2+)</name>
        <dbReference type="ChEBI" id="CHEBI:29105"/>
        <note>catalytic</note>
    </ligand>
</feature>
<reference evidence="11 12" key="1">
    <citation type="submission" date="2020-04" db="EMBL/GenBank/DDBJ databases">
        <authorList>
            <person name="Alioto T."/>
            <person name="Alioto T."/>
            <person name="Gomez Garrido J."/>
        </authorList>
    </citation>
    <scope>NUCLEOTIDE SEQUENCE [LARGE SCALE GENOMIC DNA]</scope>
</reference>
<feature type="active site" evidence="8">
    <location>
        <position position="428"/>
    </location>
</feature>
<keyword evidence="2 8" id="KW-0479">Metal-binding</keyword>
<feature type="domain" description="Peptidase M12B" evidence="10">
    <location>
        <begin position="260"/>
        <end position="467"/>
    </location>
</feature>
<dbReference type="PROSITE" id="PS50215">
    <property type="entry name" value="ADAM_MEPRO"/>
    <property type="match status" value="1"/>
</dbReference>
<dbReference type="GO" id="GO:0004222">
    <property type="term" value="F:metalloendopeptidase activity"/>
    <property type="evidence" value="ECO:0007669"/>
    <property type="project" value="InterPro"/>
</dbReference>
<dbReference type="InterPro" id="IPR036383">
    <property type="entry name" value="TSP1_rpt_sf"/>
</dbReference>
<feature type="signal peptide" evidence="9">
    <location>
        <begin position="1"/>
        <end position="19"/>
    </location>
</feature>
<dbReference type="Gene3D" id="3.40.390.10">
    <property type="entry name" value="Collagenase (Catalytic Domain)"/>
    <property type="match status" value="1"/>
</dbReference>
<comment type="caution">
    <text evidence="8">Lacks conserved residue(s) required for the propagation of feature annotation.</text>
</comment>
<gene>
    <name evidence="11" type="ORF">CLODIP_2_CD11662</name>
</gene>
<keyword evidence="12" id="KW-1185">Reference proteome</keyword>
<dbReference type="GO" id="GO:0031012">
    <property type="term" value="C:extracellular matrix"/>
    <property type="evidence" value="ECO:0007669"/>
    <property type="project" value="TreeGrafter"/>
</dbReference>
<dbReference type="OrthoDB" id="9942326at2759"/>
<evidence type="ECO:0000256" key="6">
    <source>
        <dbReference type="ARBA" id="ARBA00023157"/>
    </source>
</evidence>
<dbReference type="SUPFAM" id="SSF55486">
    <property type="entry name" value="Metalloproteases ('zincins'), catalytic domain"/>
    <property type="match status" value="1"/>
</dbReference>
<keyword evidence="6" id="KW-1015">Disulfide bond</keyword>
<evidence type="ECO:0000256" key="7">
    <source>
        <dbReference type="ARBA" id="ARBA00023180"/>
    </source>
</evidence>
<dbReference type="PANTHER" id="PTHR13723">
    <property type="entry name" value="ADAMTS A DISINTEGRIN AND METALLOPROTEASE WITH THROMBOSPONDIN MOTIFS PROTEASE"/>
    <property type="match status" value="1"/>
</dbReference>
<dbReference type="Gene3D" id="3.40.1620.60">
    <property type="match status" value="1"/>
</dbReference>
<proteinExistence type="predicted"/>
<organism evidence="11 12">
    <name type="scientific">Cloeon dipterum</name>
    <dbReference type="NCBI Taxonomy" id="197152"/>
    <lineage>
        <taxon>Eukaryota</taxon>
        <taxon>Metazoa</taxon>
        <taxon>Ecdysozoa</taxon>
        <taxon>Arthropoda</taxon>
        <taxon>Hexapoda</taxon>
        <taxon>Insecta</taxon>
        <taxon>Pterygota</taxon>
        <taxon>Palaeoptera</taxon>
        <taxon>Ephemeroptera</taxon>
        <taxon>Pisciforma</taxon>
        <taxon>Baetidae</taxon>
        <taxon>Cloeon</taxon>
    </lineage>
</organism>
<keyword evidence="3" id="KW-0378">Hydrolase</keyword>
<evidence type="ECO:0000256" key="4">
    <source>
        <dbReference type="ARBA" id="ARBA00022833"/>
    </source>
</evidence>
<feature type="chain" id="PRO_5035852905" description="Peptidase M12B domain-containing protein" evidence="9">
    <location>
        <begin position="20"/>
        <end position="815"/>
    </location>
</feature>
<comment type="caution">
    <text evidence="11">The sequence shown here is derived from an EMBL/GenBank/DDBJ whole genome shotgun (WGS) entry which is preliminary data.</text>
</comment>
<dbReference type="GO" id="GO:0030198">
    <property type="term" value="P:extracellular matrix organization"/>
    <property type="evidence" value="ECO:0007669"/>
    <property type="project" value="TreeGrafter"/>
</dbReference>
<keyword evidence="5" id="KW-0482">Metalloprotease</keyword>
<dbReference type="Pfam" id="PF17771">
    <property type="entry name" value="ADAMTS_CR_2"/>
    <property type="match status" value="1"/>
</dbReference>
<evidence type="ECO:0000256" key="2">
    <source>
        <dbReference type="ARBA" id="ARBA00022723"/>
    </source>
</evidence>
<keyword evidence="7" id="KW-0325">Glycoprotein</keyword>
<dbReference type="InterPro" id="IPR050439">
    <property type="entry name" value="ADAMTS_ADAMTS-like"/>
</dbReference>
<keyword evidence="4 8" id="KW-0862">Zinc</keyword>
<keyword evidence="1" id="KW-0645">Protease</keyword>
<dbReference type="InterPro" id="IPR024079">
    <property type="entry name" value="MetalloPept_cat_dom_sf"/>
</dbReference>
<keyword evidence="9" id="KW-0732">Signal</keyword>
<evidence type="ECO:0000313" key="12">
    <source>
        <dbReference type="Proteomes" id="UP000494165"/>
    </source>
</evidence>
<name>A0A8S1CYD1_9INSE</name>
<evidence type="ECO:0000256" key="5">
    <source>
        <dbReference type="ARBA" id="ARBA00023049"/>
    </source>
</evidence>
<dbReference type="GO" id="GO:0006508">
    <property type="term" value="P:proteolysis"/>
    <property type="evidence" value="ECO:0007669"/>
    <property type="project" value="UniProtKB-KW"/>
</dbReference>
<evidence type="ECO:0000259" key="10">
    <source>
        <dbReference type="PROSITE" id="PS50215"/>
    </source>
</evidence>
<evidence type="ECO:0000313" key="11">
    <source>
        <dbReference type="EMBL" id="CAB3373818.1"/>
    </source>
</evidence>
<dbReference type="GO" id="GO:0046872">
    <property type="term" value="F:metal ion binding"/>
    <property type="evidence" value="ECO:0007669"/>
    <property type="project" value="UniProtKB-KW"/>
</dbReference>